<evidence type="ECO:0000313" key="9">
    <source>
        <dbReference type="EMBL" id="MRX73605.1"/>
    </source>
</evidence>
<protein>
    <submittedName>
        <fullName evidence="9">ABC transporter permease subunit</fullName>
    </submittedName>
</protein>
<dbReference type="InterPro" id="IPR025966">
    <property type="entry name" value="OppC_N"/>
</dbReference>
<dbReference type="Pfam" id="PF12911">
    <property type="entry name" value="OppC_N"/>
    <property type="match status" value="1"/>
</dbReference>
<feature type="transmembrane region" description="Helical" evidence="7">
    <location>
        <begin position="164"/>
        <end position="181"/>
    </location>
</feature>
<dbReference type="PROSITE" id="PS50928">
    <property type="entry name" value="ABC_TM1"/>
    <property type="match status" value="1"/>
</dbReference>
<keyword evidence="5 7" id="KW-1133">Transmembrane helix</keyword>
<dbReference type="OrthoDB" id="9797472at2"/>
<evidence type="ECO:0000256" key="5">
    <source>
        <dbReference type="ARBA" id="ARBA00022989"/>
    </source>
</evidence>
<evidence type="ECO:0000256" key="7">
    <source>
        <dbReference type="RuleBase" id="RU363032"/>
    </source>
</evidence>
<comment type="caution">
    <text evidence="9">The sequence shown here is derived from an EMBL/GenBank/DDBJ whole genome shotgun (WGS) entry which is preliminary data.</text>
</comment>
<evidence type="ECO:0000256" key="1">
    <source>
        <dbReference type="ARBA" id="ARBA00004651"/>
    </source>
</evidence>
<dbReference type="SUPFAM" id="SSF161098">
    <property type="entry name" value="MetI-like"/>
    <property type="match status" value="1"/>
</dbReference>
<dbReference type="NCBIfam" id="NF045476">
    <property type="entry name" value="Opp4C"/>
    <property type="match status" value="1"/>
</dbReference>
<dbReference type="AlphaFoldDB" id="A0A7X2J1G6"/>
<dbReference type="PANTHER" id="PTHR43386:SF1">
    <property type="entry name" value="D,D-DIPEPTIDE TRANSPORT SYSTEM PERMEASE PROTEIN DDPC-RELATED"/>
    <property type="match status" value="1"/>
</dbReference>
<accession>A0A7X2J1G6</accession>
<comment type="similarity">
    <text evidence="7">Belongs to the binding-protein-dependent transport system permease family.</text>
</comment>
<proteinExistence type="inferred from homology"/>
<dbReference type="InterPro" id="IPR050366">
    <property type="entry name" value="BP-dependent_transpt_permease"/>
</dbReference>
<feature type="transmembrane region" description="Helical" evidence="7">
    <location>
        <begin position="269"/>
        <end position="290"/>
    </location>
</feature>
<feature type="transmembrane region" description="Helical" evidence="7">
    <location>
        <begin position="101"/>
        <end position="126"/>
    </location>
</feature>
<evidence type="ECO:0000256" key="2">
    <source>
        <dbReference type="ARBA" id="ARBA00022448"/>
    </source>
</evidence>
<dbReference type="InterPro" id="IPR000515">
    <property type="entry name" value="MetI-like"/>
</dbReference>
<dbReference type="Proteomes" id="UP000448867">
    <property type="component" value="Unassembled WGS sequence"/>
</dbReference>
<evidence type="ECO:0000313" key="10">
    <source>
        <dbReference type="Proteomes" id="UP000448867"/>
    </source>
</evidence>
<keyword evidence="6 7" id="KW-0472">Membrane</keyword>
<evidence type="ECO:0000256" key="3">
    <source>
        <dbReference type="ARBA" id="ARBA00022475"/>
    </source>
</evidence>
<organism evidence="9 10">
    <name type="scientific">Metabacillus lacus</name>
    <dbReference type="NCBI Taxonomy" id="1983721"/>
    <lineage>
        <taxon>Bacteria</taxon>
        <taxon>Bacillati</taxon>
        <taxon>Bacillota</taxon>
        <taxon>Bacilli</taxon>
        <taxon>Bacillales</taxon>
        <taxon>Bacillaceae</taxon>
        <taxon>Metabacillus</taxon>
    </lineage>
</organism>
<dbReference type="Pfam" id="PF00528">
    <property type="entry name" value="BPD_transp_1"/>
    <property type="match status" value="1"/>
</dbReference>
<name>A0A7X2J1G6_9BACI</name>
<gene>
    <name evidence="9" type="ORF">GJU40_15780</name>
</gene>
<feature type="domain" description="ABC transmembrane type-1" evidence="8">
    <location>
        <begin position="99"/>
        <end position="290"/>
    </location>
</feature>
<evidence type="ECO:0000256" key="6">
    <source>
        <dbReference type="ARBA" id="ARBA00023136"/>
    </source>
</evidence>
<dbReference type="PANTHER" id="PTHR43386">
    <property type="entry name" value="OLIGOPEPTIDE TRANSPORT SYSTEM PERMEASE PROTEIN APPC"/>
    <property type="match status" value="1"/>
</dbReference>
<dbReference type="InterPro" id="IPR035906">
    <property type="entry name" value="MetI-like_sf"/>
</dbReference>
<keyword evidence="10" id="KW-1185">Reference proteome</keyword>
<feature type="transmembrane region" description="Helical" evidence="7">
    <location>
        <begin position="38"/>
        <end position="63"/>
    </location>
</feature>
<dbReference type="GO" id="GO:0005886">
    <property type="term" value="C:plasma membrane"/>
    <property type="evidence" value="ECO:0007669"/>
    <property type="project" value="UniProtKB-SubCell"/>
</dbReference>
<dbReference type="RefSeq" id="WP_154309068.1">
    <property type="nucleotide sequence ID" value="NZ_WKKI01000039.1"/>
</dbReference>
<keyword evidence="3" id="KW-1003">Cell membrane</keyword>
<keyword evidence="2 7" id="KW-0813">Transport</keyword>
<feature type="transmembrane region" description="Helical" evidence="7">
    <location>
        <begin position="212"/>
        <end position="234"/>
    </location>
</feature>
<keyword evidence="4 7" id="KW-0812">Transmembrane</keyword>
<dbReference type="CDD" id="cd06261">
    <property type="entry name" value="TM_PBP2"/>
    <property type="match status" value="1"/>
</dbReference>
<feature type="transmembrane region" description="Helical" evidence="7">
    <location>
        <begin position="138"/>
        <end position="158"/>
    </location>
</feature>
<sequence>MNQLKTVPPPHGAVSPVAEKKRDTLTHILCKRFIKNKLAVIGLVFLLAVISSAILAPIIAPFAPEQQDLLKRLSPPGQEHLLGTDKFGRDLFSRLLYGAQISLLVGFASVLGSITIGTAVGAAAGYFGGFLDSVLMRIVDIILSIPSIFLLITLVTIFKPGVDKLIIIFALLGWTTTARLVRGEYLSLRTREFVLASKTIGTRSSRIIFSHILPNAMGPIIVTATLNIGGVILAESALSYLGLGIQPPTASWGNMLQDAQNYTILLTAWWYPLFPGLLILLTVLSFNFVGDGLRDALDPKAEK</sequence>
<comment type="subcellular location">
    <subcellularLocation>
        <location evidence="1 7">Cell membrane</location>
        <topology evidence="1 7">Multi-pass membrane protein</topology>
    </subcellularLocation>
</comment>
<reference evidence="9 10" key="1">
    <citation type="submission" date="2019-11" db="EMBL/GenBank/DDBJ databases">
        <title>Bacillus lacus genome.</title>
        <authorList>
            <person name="Allen C.J."/>
            <person name="Newman J.D."/>
        </authorList>
    </citation>
    <scope>NUCLEOTIDE SEQUENCE [LARGE SCALE GENOMIC DNA]</scope>
    <source>
        <strain evidence="9 10">KCTC 33946</strain>
    </source>
</reference>
<evidence type="ECO:0000256" key="4">
    <source>
        <dbReference type="ARBA" id="ARBA00022692"/>
    </source>
</evidence>
<dbReference type="Gene3D" id="1.10.3720.10">
    <property type="entry name" value="MetI-like"/>
    <property type="match status" value="1"/>
</dbReference>
<evidence type="ECO:0000259" key="8">
    <source>
        <dbReference type="PROSITE" id="PS50928"/>
    </source>
</evidence>
<dbReference type="EMBL" id="WKKI01000039">
    <property type="protein sequence ID" value="MRX73605.1"/>
    <property type="molecule type" value="Genomic_DNA"/>
</dbReference>
<dbReference type="GO" id="GO:0055085">
    <property type="term" value="P:transmembrane transport"/>
    <property type="evidence" value="ECO:0007669"/>
    <property type="project" value="InterPro"/>
</dbReference>
<dbReference type="InterPro" id="IPR053523">
    <property type="entry name" value="Oligopeptide_permease_AppC"/>
</dbReference>